<reference evidence="16 17" key="1">
    <citation type="submission" date="2024-01" db="EMBL/GenBank/DDBJ databases">
        <title>Complete genome of Cladobotryum mycophilum ATHUM6906.</title>
        <authorList>
            <person name="Christinaki A.C."/>
            <person name="Myridakis A.I."/>
            <person name="Kouvelis V.N."/>
        </authorList>
    </citation>
    <scope>NUCLEOTIDE SEQUENCE [LARGE SCALE GENOMIC DNA]</scope>
    <source>
        <strain evidence="16 17">ATHUM6906</strain>
    </source>
</reference>
<dbReference type="Gene3D" id="3.40.630.10">
    <property type="entry name" value="Zn peptidases"/>
    <property type="match status" value="1"/>
</dbReference>
<evidence type="ECO:0000256" key="6">
    <source>
        <dbReference type="ARBA" id="ARBA00022729"/>
    </source>
</evidence>
<keyword evidence="7 14" id="KW-0378">Hydrolase</keyword>
<dbReference type="EMBL" id="JAVFKD010000010">
    <property type="protein sequence ID" value="KAK5994361.1"/>
    <property type="molecule type" value="Genomic_DNA"/>
</dbReference>
<evidence type="ECO:0000256" key="2">
    <source>
        <dbReference type="ARBA" id="ARBA00011245"/>
    </source>
</evidence>
<dbReference type="PANTHER" id="PTHR12147:SF56">
    <property type="entry name" value="AMINOPEPTIDASE YDR415C-RELATED"/>
    <property type="match status" value="1"/>
</dbReference>
<comment type="cofactor">
    <cofactor evidence="1">
        <name>Zn(2+)</name>
        <dbReference type="ChEBI" id="CHEBI:29105"/>
    </cofactor>
</comment>
<name>A0ABR0SQA5_9HYPO</name>
<evidence type="ECO:0000313" key="16">
    <source>
        <dbReference type="EMBL" id="KAK5994361.1"/>
    </source>
</evidence>
<evidence type="ECO:0000259" key="15">
    <source>
        <dbReference type="Pfam" id="PF04389"/>
    </source>
</evidence>
<sequence>MARAPSGLAMPRAQVKRKQQEAGFHILWVVHDLANYHPSIMIANTLLAVLAASAQVALAAPAAQTNSAMRLIKTSESDRGTWMTEKQIFDNLTLKRKGFFDITDIKDQDTLDILSTTDDERMSIQAVTYPGSVQHVDEAKPLVDKVVVDTPKAWLTTFTNFTTRHYKSKTGTEASQWLYDTVTKVGSANKAITVERFTHSYNQPSTIARIPGESTNLVIIGAHMDSTGGSSTARSPGADDNGSGSVTILEAFRVIAESGLKPKNTLEFHWYSGEEGGLLGSQDIFAKYKKDKKTVLAMLNQDMTGFSPSKKIAIYTDYTDKPLTNYVRVIAKQYTGQDPSTTSCGYGCSDHASARANGFPAAFVNEDEFEKSNPDIHSARDSLDKIQWDAVLRHAKFTVGFVVEASHL</sequence>
<dbReference type="Proteomes" id="UP001338125">
    <property type="component" value="Unassembled WGS sequence"/>
</dbReference>
<evidence type="ECO:0000256" key="10">
    <source>
        <dbReference type="ARBA" id="ARBA00023157"/>
    </source>
</evidence>
<keyword evidence="4 14" id="KW-0645">Protease</keyword>
<dbReference type="Pfam" id="PF04389">
    <property type="entry name" value="Peptidase_M28"/>
    <property type="match status" value="1"/>
</dbReference>
<keyword evidence="11" id="KW-0325">Glycoprotein</keyword>
<evidence type="ECO:0000256" key="9">
    <source>
        <dbReference type="ARBA" id="ARBA00023145"/>
    </source>
</evidence>
<evidence type="ECO:0000256" key="1">
    <source>
        <dbReference type="ARBA" id="ARBA00001947"/>
    </source>
</evidence>
<evidence type="ECO:0000256" key="13">
    <source>
        <dbReference type="ARBA" id="ARBA00043962"/>
    </source>
</evidence>
<evidence type="ECO:0000256" key="12">
    <source>
        <dbReference type="ARBA" id="ARBA00043843"/>
    </source>
</evidence>
<dbReference type="EC" id="3.4.-.-" evidence="14"/>
<keyword evidence="6" id="KW-0732">Signal</keyword>
<dbReference type="SUPFAM" id="SSF53187">
    <property type="entry name" value="Zn-dependent exopeptidases"/>
    <property type="match status" value="1"/>
</dbReference>
<evidence type="ECO:0000256" key="8">
    <source>
        <dbReference type="ARBA" id="ARBA00022833"/>
    </source>
</evidence>
<keyword evidence="17" id="KW-1185">Reference proteome</keyword>
<evidence type="ECO:0000256" key="7">
    <source>
        <dbReference type="ARBA" id="ARBA00022801"/>
    </source>
</evidence>
<dbReference type="GO" id="GO:0004177">
    <property type="term" value="F:aminopeptidase activity"/>
    <property type="evidence" value="ECO:0007669"/>
    <property type="project" value="UniProtKB-KW"/>
</dbReference>
<dbReference type="PANTHER" id="PTHR12147">
    <property type="entry name" value="METALLOPEPTIDASE M28 FAMILY MEMBER"/>
    <property type="match status" value="1"/>
</dbReference>
<comment type="subunit">
    <text evidence="2">Monomer.</text>
</comment>
<evidence type="ECO:0000256" key="4">
    <source>
        <dbReference type="ARBA" id="ARBA00022670"/>
    </source>
</evidence>
<gene>
    <name evidence="16" type="ORF">PT974_04835</name>
</gene>
<feature type="domain" description="Peptidase M28" evidence="15">
    <location>
        <begin position="206"/>
        <end position="398"/>
    </location>
</feature>
<evidence type="ECO:0000313" key="17">
    <source>
        <dbReference type="Proteomes" id="UP001338125"/>
    </source>
</evidence>
<protein>
    <recommendedName>
        <fullName evidence="14">Peptide hydrolase</fullName>
        <ecNumber evidence="14">3.4.-.-</ecNumber>
    </recommendedName>
</protein>
<dbReference type="InterPro" id="IPR045175">
    <property type="entry name" value="M28_fam"/>
</dbReference>
<comment type="similarity">
    <text evidence="13">Belongs to the peptidase M28 family. M28E subfamily.</text>
</comment>
<evidence type="ECO:0000256" key="3">
    <source>
        <dbReference type="ARBA" id="ARBA00022438"/>
    </source>
</evidence>
<keyword evidence="8 14" id="KW-0862">Zinc</keyword>
<keyword evidence="5 14" id="KW-0479">Metal-binding</keyword>
<comment type="caution">
    <text evidence="16">The sequence shown here is derived from an EMBL/GenBank/DDBJ whole genome shotgun (WGS) entry which is preliminary data.</text>
</comment>
<keyword evidence="10" id="KW-1015">Disulfide bond</keyword>
<keyword evidence="9" id="KW-0865">Zymogen</keyword>
<comment type="function">
    <text evidence="12">Extracellular aminopeptidase that allows assimilation of proteinaceous substrates.</text>
</comment>
<accession>A0ABR0SQA5</accession>
<proteinExistence type="inferred from homology"/>
<evidence type="ECO:0000256" key="11">
    <source>
        <dbReference type="ARBA" id="ARBA00023180"/>
    </source>
</evidence>
<keyword evidence="3 16" id="KW-0031">Aminopeptidase</keyword>
<evidence type="ECO:0000256" key="14">
    <source>
        <dbReference type="RuleBase" id="RU361240"/>
    </source>
</evidence>
<organism evidence="16 17">
    <name type="scientific">Cladobotryum mycophilum</name>
    <dbReference type="NCBI Taxonomy" id="491253"/>
    <lineage>
        <taxon>Eukaryota</taxon>
        <taxon>Fungi</taxon>
        <taxon>Dikarya</taxon>
        <taxon>Ascomycota</taxon>
        <taxon>Pezizomycotina</taxon>
        <taxon>Sordariomycetes</taxon>
        <taxon>Hypocreomycetidae</taxon>
        <taxon>Hypocreales</taxon>
        <taxon>Hypocreaceae</taxon>
        <taxon>Cladobotryum</taxon>
    </lineage>
</organism>
<evidence type="ECO:0000256" key="5">
    <source>
        <dbReference type="ARBA" id="ARBA00022723"/>
    </source>
</evidence>
<dbReference type="InterPro" id="IPR007484">
    <property type="entry name" value="Peptidase_M28"/>
</dbReference>